<feature type="region of interest" description="Disordered" evidence="1">
    <location>
        <begin position="1"/>
        <end position="57"/>
    </location>
</feature>
<feature type="compositionally biased region" description="Polar residues" evidence="1">
    <location>
        <begin position="1"/>
        <end position="15"/>
    </location>
</feature>
<evidence type="ECO:0000256" key="1">
    <source>
        <dbReference type="SAM" id="MobiDB-lite"/>
    </source>
</evidence>
<feature type="non-terminal residue" evidence="2">
    <location>
        <position position="205"/>
    </location>
</feature>
<feature type="non-terminal residue" evidence="2">
    <location>
        <position position="1"/>
    </location>
</feature>
<evidence type="ECO:0000313" key="3">
    <source>
        <dbReference type="Proteomes" id="UP000485058"/>
    </source>
</evidence>
<protein>
    <submittedName>
        <fullName evidence="2">Uncharacterized protein</fullName>
    </submittedName>
</protein>
<dbReference type="Proteomes" id="UP000485058">
    <property type="component" value="Unassembled WGS sequence"/>
</dbReference>
<reference evidence="2 3" key="1">
    <citation type="submission" date="2020-02" db="EMBL/GenBank/DDBJ databases">
        <title>Draft genome sequence of Haematococcus lacustris strain NIES-144.</title>
        <authorList>
            <person name="Morimoto D."/>
            <person name="Nakagawa S."/>
            <person name="Yoshida T."/>
            <person name="Sawayama S."/>
        </authorList>
    </citation>
    <scope>NUCLEOTIDE SEQUENCE [LARGE SCALE GENOMIC DNA]</scope>
    <source>
        <strain evidence="2 3">NIES-144</strain>
    </source>
</reference>
<name>A0A699ZTT8_HAELA</name>
<accession>A0A699ZTT8</accession>
<evidence type="ECO:0000313" key="2">
    <source>
        <dbReference type="EMBL" id="GFH26103.1"/>
    </source>
</evidence>
<keyword evidence="3" id="KW-1185">Reference proteome</keyword>
<sequence length="205" mass="21017">MAPQQWKSEVPVSNIQGGGADHSPVSVTSDPRLGLGSSAPDTDTATDKGSQATAPALYPTSRSAPSAAMVWTTAAKCSLLALLLAACCPTNAQFAEDGGDLAVPFCNSAGKTLSCGWASESEQKSSIKKCIFCGSVWGGEITSVPTTLDLGSSAFKLFPRVISLGCSGPVVVRTEFKVLSSTDGCSRLLKDYLGSQASGTSSITR</sequence>
<organism evidence="2 3">
    <name type="scientific">Haematococcus lacustris</name>
    <name type="common">Green alga</name>
    <name type="synonym">Haematococcus pluvialis</name>
    <dbReference type="NCBI Taxonomy" id="44745"/>
    <lineage>
        <taxon>Eukaryota</taxon>
        <taxon>Viridiplantae</taxon>
        <taxon>Chlorophyta</taxon>
        <taxon>core chlorophytes</taxon>
        <taxon>Chlorophyceae</taxon>
        <taxon>CS clade</taxon>
        <taxon>Chlamydomonadales</taxon>
        <taxon>Haematococcaceae</taxon>
        <taxon>Haematococcus</taxon>
    </lineage>
</organism>
<feature type="compositionally biased region" description="Polar residues" evidence="1">
    <location>
        <begin position="39"/>
        <end position="53"/>
    </location>
</feature>
<proteinExistence type="predicted"/>
<dbReference type="AlphaFoldDB" id="A0A699ZTT8"/>
<comment type="caution">
    <text evidence="2">The sequence shown here is derived from an EMBL/GenBank/DDBJ whole genome shotgun (WGS) entry which is preliminary data.</text>
</comment>
<dbReference type="EMBL" id="BLLF01003022">
    <property type="protein sequence ID" value="GFH26103.1"/>
    <property type="molecule type" value="Genomic_DNA"/>
</dbReference>
<gene>
    <name evidence="2" type="ORF">HaLaN_24193</name>
</gene>